<sequence>MKLSILDQSPISVGKTAGEALEASMKLAQTGEKLGYERYWIAEHHDFPALACPAPEVMLGYIGANTTKIRIGSGAVLLPHYKPYKVAETYNLLATLFPNRIDLGIGRAPGGSAEATIALSNNYLEQVRNMPESTKELLQFLRNDFPSDHMFSKISASPLPVTLPQPWILGTGEKSAILAAENGTAYAFGHFMSDKDGENIVKSYVEHFQPTGILQGPKTIVAVSAICAETTERAEELALSGHLWKIQSGKGEETNGIPSIEEAKQYSYNHDEKEMIKKMSSKMIIGSPKEVKHQLLDIQAHYHADEIMIVTITHSYEDRACSYELIAEAFSL</sequence>
<dbReference type="EMBL" id="VLKZ01000003">
    <property type="protein sequence ID" value="TWI58093.1"/>
    <property type="molecule type" value="Genomic_DNA"/>
</dbReference>
<proteinExistence type="predicted"/>
<dbReference type="PANTHER" id="PTHR30137">
    <property type="entry name" value="LUCIFERASE-LIKE MONOOXYGENASE"/>
    <property type="match status" value="1"/>
</dbReference>
<keyword evidence="4" id="KW-1185">Reference proteome</keyword>
<dbReference type="OrthoDB" id="9780518at2"/>
<dbReference type="InterPro" id="IPR036661">
    <property type="entry name" value="Luciferase-like_sf"/>
</dbReference>
<dbReference type="PANTHER" id="PTHR30137:SF19">
    <property type="entry name" value="LUCIFERASE-LIKE MONOOXYGENASE"/>
    <property type="match status" value="1"/>
</dbReference>
<dbReference type="NCBIfam" id="TIGR03558">
    <property type="entry name" value="oxido_grp_1"/>
    <property type="match status" value="1"/>
</dbReference>
<dbReference type="InterPro" id="IPR019949">
    <property type="entry name" value="CmoO-like"/>
</dbReference>
<dbReference type="AlphaFoldDB" id="A0A562QN49"/>
<organism evidence="3 4">
    <name type="scientific">Halalkalibacter nanhaiisediminis</name>
    <dbReference type="NCBI Taxonomy" id="688079"/>
    <lineage>
        <taxon>Bacteria</taxon>
        <taxon>Bacillati</taxon>
        <taxon>Bacillota</taxon>
        <taxon>Bacilli</taxon>
        <taxon>Bacillales</taxon>
        <taxon>Bacillaceae</taxon>
        <taxon>Halalkalibacter</taxon>
    </lineage>
</organism>
<dbReference type="CDD" id="cd00347">
    <property type="entry name" value="Flavin_utilizing_monoxygenases"/>
    <property type="match status" value="2"/>
</dbReference>
<evidence type="ECO:0000256" key="1">
    <source>
        <dbReference type="ARBA" id="ARBA00007789"/>
    </source>
</evidence>
<dbReference type="RefSeq" id="WP_144449751.1">
    <property type="nucleotide sequence ID" value="NZ_VLKZ01000003.1"/>
</dbReference>
<dbReference type="Pfam" id="PF00296">
    <property type="entry name" value="Bac_luciferase"/>
    <property type="match status" value="1"/>
</dbReference>
<protein>
    <submittedName>
        <fullName evidence="3">Luciferase family oxidoreductase group 1</fullName>
    </submittedName>
</protein>
<dbReference type="GO" id="GO:0016705">
    <property type="term" value="F:oxidoreductase activity, acting on paired donors, with incorporation or reduction of molecular oxygen"/>
    <property type="evidence" value="ECO:0007669"/>
    <property type="project" value="InterPro"/>
</dbReference>
<name>A0A562QN49_9BACI</name>
<dbReference type="Gene3D" id="3.20.20.30">
    <property type="entry name" value="Luciferase-like domain"/>
    <property type="match status" value="1"/>
</dbReference>
<dbReference type="InterPro" id="IPR011251">
    <property type="entry name" value="Luciferase-like_dom"/>
</dbReference>
<reference evidence="3 4" key="1">
    <citation type="journal article" date="2015" name="Stand. Genomic Sci.">
        <title>Genomic Encyclopedia of Bacterial and Archaeal Type Strains, Phase III: the genomes of soil and plant-associated and newly described type strains.</title>
        <authorList>
            <person name="Whitman W.B."/>
            <person name="Woyke T."/>
            <person name="Klenk H.P."/>
            <person name="Zhou Y."/>
            <person name="Lilburn T.G."/>
            <person name="Beck B.J."/>
            <person name="De Vos P."/>
            <person name="Vandamme P."/>
            <person name="Eisen J.A."/>
            <person name="Garrity G."/>
            <person name="Hugenholtz P."/>
            <person name="Kyrpides N.C."/>
        </authorList>
    </citation>
    <scope>NUCLEOTIDE SEQUENCE [LARGE SCALE GENOMIC DNA]</scope>
    <source>
        <strain evidence="3 4">CGMCC 1.10116</strain>
    </source>
</reference>
<evidence type="ECO:0000259" key="2">
    <source>
        <dbReference type="Pfam" id="PF00296"/>
    </source>
</evidence>
<dbReference type="InterPro" id="IPR050766">
    <property type="entry name" value="Bact_Lucif_Oxidored"/>
</dbReference>
<evidence type="ECO:0000313" key="3">
    <source>
        <dbReference type="EMBL" id="TWI58093.1"/>
    </source>
</evidence>
<feature type="domain" description="Luciferase-like" evidence="2">
    <location>
        <begin position="1"/>
        <end position="299"/>
    </location>
</feature>
<dbReference type="Proteomes" id="UP000315711">
    <property type="component" value="Unassembled WGS sequence"/>
</dbReference>
<dbReference type="FunFam" id="3.20.20.30:FF:000002">
    <property type="entry name" value="LLM class flavin-dependent oxidoreductase"/>
    <property type="match status" value="1"/>
</dbReference>
<accession>A0A562QN49</accession>
<comment type="similarity">
    <text evidence="1">To bacterial alkanal monooxygenase alpha and beta chains.</text>
</comment>
<dbReference type="GO" id="GO:0005829">
    <property type="term" value="C:cytosol"/>
    <property type="evidence" value="ECO:0007669"/>
    <property type="project" value="TreeGrafter"/>
</dbReference>
<gene>
    <name evidence="3" type="ORF">IQ10_01424</name>
</gene>
<dbReference type="SUPFAM" id="SSF51679">
    <property type="entry name" value="Bacterial luciferase-like"/>
    <property type="match status" value="1"/>
</dbReference>
<evidence type="ECO:0000313" key="4">
    <source>
        <dbReference type="Proteomes" id="UP000315711"/>
    </source>
</evidence>
<comment type="caution">
    <text evidence="3">The sequence shown here is derived from an EMBL/GenBank/DDBJ whole genome shotgun (WGS) entry which is preliminary data.</text>
</comment>